<feature type="transmembrane region" description="Helical" evidence="7">
    <location>
        <begin position="131"/>
        <end position="153"/>
    </location>
</feature>
<feature type="transmembrane region" description="Helical" evidence="7">
    <location>
        <begin position="211"/>
        <end position="231"/>
    </location>
</feature>
<dbReference type="RefSeq" id="WP_305112738.1">
    <property type="nucleotide sequence ID" value="NZ_JAUTIX010000009.1"/>
</dbReference>
<reference evidence="9" key="1">
    <citation type="submission" date="2023-08" db="EMBL/GenBank/DDBJ databases">
        <title>The draft genome of Tsukamurella strandjordii strain 050030.</title>
        <authorList>
            <person name="Zhao F."/>
            <person name="Feng Y."/>
            <person name="Zong Z."/>
        </authorList>
    </citation>
    <scope>NUCLEOTIDE SEQUENCE</scope>
    <source>
        <strain evidence="9">050030</strain>
    </source>
</reference>
<keyword evidence="10" id="KW-1185">Reference proteome</keyword>
<dbReference type="PANTHER" id="PTHR13414">
    <property type="entry name" value="HUEL-CATION TRANSPORTER"/>
    <property type="match status" value="1"/>
</dbReference>
<dbReference type="NCBIfam" id="TIGR01297">
    <property type="entry name" value="CDF"/>
    <property type="match status" value="1"/>
</dbReference>
<dbReference type="SUPFAM" id="SSF161111">
    <property type="entry name" value="Cation efflux protein transmembrane domain-like"/>
    <property type="match status" value="1"/>
</dbReference>
<dbReference type="InterPro" id="IPR058533">
    <property type="entry name" value="Cation_efflux_TM"/>
</dbReference>
<organism evidence="9 10">
    <name type="scientific">Tsukamurella strandjordii</name>
    <dbReference type="NCBI Taxonomy" id="147577"/>
    <lineage>
        <taxon>Bacteria</taxon>
        <taxon>Bacillati</taxon>
        <taxon>Actinomycetota</taxon>
        <taxon>Actinomycetes</taxon>
        <taxon>Mycobacteriales</taxon>
        <taxon>Tsukamurellaceae</taxon>
        <taxon>Tsukamurella</taxon>
    </lineage>
</organism>
<evidence type="ECO:0000256" key="2">
    <source>
        <dbReference type="ARBA" id="ARBA00022448"/>
    </source>
</evidence>
<evidence type="ECO:0000256" key="5">
    <source>
        <dbReference type="ARBA" id="ARBA00023136"/>
    </source>
</evidence>
<evidence type="ECO:0000256" key="6">
    <source>
        <dbReference type="SAM" id="MobiDB-lite"/>
    </source>
</evidence>
<comment type="caution">
    <text evidence="9">The sequence shown here is derived from an EMBL/GenBank/DDBJ whole genome shotgun (WGS) entry which is preliminary data.</text>
</comment>
<dbReference type="AlphaFoldDB" id="A0AA90NT00"/>
<evidence type="ECO:0000313" key="9">
    <source>
        <dbReference type="EMBL" id="MDP0400324.1"/>
    </source>
</evidence>
<feature type="region of interest" description="Disordered" evidence="6">
    <location>
        <begin position="1"/>
        <end position="21"/>
    </location>
</feature>
<dbReference type="PANTHER" id="PTHR13414:SF9">
    <property type="entry name" value="PROTON-COUPLED ZINC ANTIPORTER SLC30A9, MITOCHONDRIAL"/>
    <property type="match status" value="1"/>
</dbReference>
<name>A0AA90NT00_9ACTN</name>
<keyword evidence="2" id="KW-0813">Transport</keyword>
<feature type="transmembrane region" description="Helical" evidence="7">
    <location>
        <begin position="96"/>
        <end position="119"/>
    </location>
</feature>
<evidence type="ECO:0000256" key="4">
    <source>
        <dbReference type="ARBA" id="ARBA00022989"/>
    </source>
</evidence>
<feature type="domain" description="Cation efflux protein transmembrane" evidence="8">
    <location>
        <begin position="29"/>
        <end position="236"/>
    </location>
</feature>
<dbReference type="EMBL" id="JAUTIX010000009">
    <property type="protein sequence ID" value="MDP0400324.1"/>
    <property type="molecule type" value="Genomic_DNA"/>
</dbReference>
<dbReference type="Pfam" id="PF01545">
    <property type="entry name" value="Cation_efflux"/>
    <property type="match status" value="1"/>
</dbReference>
<comment type="subcellular location">
    <subcellularLocation>
        <location evidence="1">Membrane</location>
        <topology evidence="1">Multi-pass membrane protein</topology>
    </subcellularLocation>
</comment>
<dbReference type="InterPro" id="IPR040177">
    <property type="entry name" value="SLC30A9"/>
</dbReference>
<evidence type="ECO:0000256" key="1">
    <source>
        <dbReference type="ARBA" id="ARBA00004141"/>
    </source>
</evidence>
<protein>
    <submittedName>
        <fullName evidence="9">Cation diffusion facilitator family transporter</fullName>
    </submittedName>
</protein>
<dbReference type="GO" id="GO:0008324">
    <property type="term" value="F:monoatomic cation transmembrane transporter activity"/>
    <property type="evidence" value="ECO:0007669"/>
    <property type="project" value="InterPro"/>
</dbReference>
<dbReference type="Gene3D" id="1.20.1510.10">
    <property type="entry name" value="Cation efflux protein transmembrane domain"/>
    <property type="match status" value="1"/>
</dbReference>
<keyword evidence="4 7" id="KW-1133">Transmembrane helix</keyword>
<accession>A0AA90NT00</accession>
<dbReference type="Proteomes" id="UP001178281">
    <property type="component" value="Unassembled WGS sequence"/>
</dbReference>
<dbReference type="GO" id="GO:0016020">
    <property type="term" value="C:membrane"/>
    <property type="evidence" value="ECO:0007669"/>
    <property type="project" value="UniProtKB-SubCell"/>
</dbReference>
<proteinExistence type="predicted"/>
<dbReference type="GO" id="GO:0006829">
    <property type="term" value="P:zinc ion transport"/>
    <property type="evidence" value="ECO:0007669"/>
    <property type="project" value="InterPro"/>
</dbReference>
<evidence type="ECO:0000256" key="7">
    <source>
        <dbReference type="SAM" id="Phobius"/>
    </source>
</evidence>
<evidence type="ECO:0000259" key="8">
    <source>
        <dbReference type="Pfam" id="PF01545"/>
    </source>
</evidence>
<sequence length="343" mass="36409">MTADSGRSIYDSPGEAADGDAPSESLVTVLVALAANVLIAVAKSVAAGITGSAAMVAEAAHSWADAGNEVFLLIGARRAEKPADATHVLGYGRSGYVWSMFAAFGLFSVGAAVSVWHGITSLNAPEVEADYTWGYAVLAISFVLESISFVQAVRQTKAGAQERFLHPLRYVRITSNPVLRSVFAEDLSALIGIVIAASAMALHQITGNPVWDAIGSILVGLLLGFVALFLIRRNMDFLTGQVATPLARNRALTALLAHPDVSRVSFLYMEWVGADKLFLVASVDVEGELPESDVAARLASIADQLNGFPWIQRAVITLSRPGDTTALQPEALPDWYLPESERG</sequence>
<feature type="transmembrane region" description="Helical" evidence="7">
    <location>
        <begin position="187"/>
        <end position="205"/>
    </location>
</feature>
<gene>
    <name evidence="9" type="ORF">Q7X28_20600</name>
</gene>
<dbReference type="InterPro" id="IPR002524">
    <property type="entry name" value="Cation_efflux"/>
</dbReference>
<evidence type="ECO:0000256" key="3">
    <source>
        <dbReference type="ARBA" id="ARBA00022692"/>
    </source>
</evidence>
<keyword evidence="3 7" id="KW-0812">Transmembrane</keyword>
<evidence type="ECO:0000313" key="10">
    <source>
        <dbReference type="Proteomes" id="UP001178281"/>
    </source>
</evidence>
<keyword evidence="5 7" id="KW-0472">Membrane</keyword>
<dbReference type="InterPro" id="IPR027469">
    <property type="entry name" value="Cation_efflux_TMD_sf"/>
</dbReference>